<accession>A0ABQ3TG21</accession>
<feature type="transmembrane region" description="Helical" evidence="2">
    <location>
        <begin position="40"/>
        <end position="58"/>
    </location>
</feature>
<evidence type="ECO:0000313" key="3">
    <source>
        <dbReference type="EMBL" id="GHI79321.1"/>
    </source>
</evidence>
<gene>
    <name evidence="3" type="ORF">Sspor_48820</name>
</gene>
<feature type="region of interest" description="Disordered" evidence="1">
    <location>
        <begin position="1"/>
        <end position="34"/>
    </location>
</feature>
<reference evidence="4" key="1">
    <citation type="submission" date="2023-07" db="EMBL/GenBank/DDBJ databases">
        <title>Whole genome shotgun sequence of Streptomyces spororaveus NBRC 15456.</title>
        <authorList>
            <person name="Komaki H."/>
            <person name="Tamura T."/>
        </authorList>
    </citation>
    <scope>NUCLEOTIDE SEQUENCE [LARGE SCALE GENOMIC DNA]</scope>
    <source>
        <strain evidence="4">NBRC 15456</strain>
    </source>
</reference>
<dbReference type="EMBL" id="BNED01000005">
    <property type="protein sequence ID" value="GHI79321.1"/>
    <property type="molecule type" value="Genomic_DNA"/>
</dbReference>
<organism evidence="3 4">
    <name type="scientific">Streptomyces spororaveus</name>
    <dbReference type="NCBI Taxonomy" id="284039"/>
    <lineage>
        <taxon>Bacteria</taxon>
        <taxon>Bacillati</taxon>
        <taxon>Actinomycetota</taxon>
        <taxon>Actinomycetes</taxon>
        <taxon>Kitasatosporales</taxon>
        <taxon>Streptomycetaceae</taxon>
        <taxon>Streptomyces</taxon>
    </lineage>
</organism>
<keyword evidence="2" id="KW-0812">Transmembrane</keyword>
<evidence type="ECO:0000313" key="4">
    <source>
        <dbReference type="Proteomes" id="UP000608522"/>
    </source>
</evidence>
<proteinExistence type="predicted"/>
<comment type="caution">
    <text evidence="3">The sequence shown here is derived from an EMBL/GenBank/DDBJ whole genome shotgun (WGS) entry which is preliminary data.</text>
</comment>
<keyword evidence="2" id="KW-1133">Transmembrane helix</keyword>
<evidence type="ECO:0000256" key="2">
    <source>
        <dbReference type="SAM" id="Phobius"/>
    </source>
</evidence>
<name>A0ABQ3TG21_9ACTN</name>
<sequence length="278" mass="29164">MSERENENENGAVADAVPDAVNEDAQDATGPARRVKTRTVGLVAAAVGVVVLVGGGLWSSAVLDDAERTAPTRYWMAESAPTGSPAPIPPVPAAELKAKLLPLATGYWPGPDIDAEGNDYFVSGERAVQAFKDDHSGLSTGDREARDKALADLKLKGLAGRSYARGNGGGAMVSEIQLMQADPKELGKFAEFAKKLLDLTAADGQAPKVDGFPDAKCALDSVVDGKKQEIATLECVALEGDVLVTYRTYGWSPGFHASDAVGLFKEQLNHLKSPGESV</sequence>
<keyword evidence="2" id="KW-0472">Membrane</keyword>
<evidence type="ECO:0008006" key="5">
    <source>
        <dbReference type="Google" id="ProtNLM"/>
    </source>
</evidence>
<dbReference type="Proteomes" id="UP000608522">
    <property type="component" value="Unassembled WGS sequence"/>
</dbReference>
<dbReference type="RefSeq" id="WP_237403994.1">
    <property type="nucleotide sequence ID" value="NZ_BAAATO010000036.1"/>
</dbReference>
<keyword evidence="4" id="KW-1185">Reference proteome</keyword>
<evidence type="ECO:0000256" key="1">
    <source>
        <dbReference type="SAM" id="MobiDB-lite"/>
    </source>
</evidence>
<protein>
    <recommendedName>
        <fullName evidence="5">Secreted protein</fullName>
    </recommendedName>
</protein>